<reference evidence="2" key="1">
    <citation type="journal article" date="2020" name="Stud. Mycol.">
        <title>101 Dothideomycetes genomes: a test case for predicting lifestyles and emergence of pathogens.</title>
        <authorList>
            <person name="Haridas S."/>
            <person name="Albert R."/>
            <person name="Binder M."/>
            <person name="Bloem J."/>
            <person name="Labutti K."/>
            <person name="Salamov A."/>
            <person name="Andreopoulos B."/>
            <person name="Baker S."/>
            <person name="Barry K."/>
            <person name="Bills G."/>
            <person name="Bluhm B."/>
            <person name="Cannon C."/>
            <person name="Castanera R."/>
            <person name="Culley D."/>
            <person name="Daum C."/>
            <person name="Ezra D."/>
            <person name="Gonzalez J."/>
            <person name="Henrissat B."/>
            <person name="Kuo A."/>
            <person name="Liang C."/>
            <person name="Lipzen A."/>
            <person name="Lutzoni F."/>
            <person name="Magnuson J."/>
            <person name="Mondo S."/>
            <person name="Nolan M."/>
            <person name="Ohm R."/>
            <person name="Pangilinan J."/>
            <person name="Park H.-J."/>
            <person name="Ramirez L."/>
            <person name="Alfaro M."/>
            <person name="Sun H."/>
            <person name="Tritt A."/>
            <person name="Yoshinaga Y."/>
            <person name="Zwiers L.-H."/>
            <person name="Turgeon B."/>
            <person name="Goodwin S."/>
            <person name="Spatafora J."/>
            <person name="Crous P."/>
            <person name="Grigoriev I."/>
        </authorList>
    </citation>
    <scope>NUCLEOTIDE SEQUENCE</scope>
    <source>
        <strain evidence="2">ATCC 36951</strain>
    </source>
</reference>
<name>A0A6A6CDG0_ZASCE</name>
<evidence type="ECO:0000256" key="1">
    <source>
        <dbReference type="SAM" id="SignalP"/>
    </source>
</evidence>
<feature type="signal peptide" evidence="1">
    <location>
        <begin position="1"/>
        <end position="17"/>
    </location>
</feature>
<dbReference type="GeneID" id="54566463"/>
<evidence type="ECO:0000313" key="2">
    <source>
        <dbReference type="EMBL" id="KAF2165224.1"/>
    </source>
</evidence>
<evidence type="ECO:0008006" key="4">
    <source>
        <dbReference type="Google" id="ProtNLM"/>
    </source>
</evidence>
<sequence length="175" mass="18542">MHSTILAALATFGLTVAFPTNSASQIQVGYTETGPWTAEGGFDLPAVSPMGLWRHVVNETAGIVTSTFLGVPYELPTNDTSDVAIDIPAWPANAVATCGNQHFISDHITIAKQELGRWCDANGNSYKLGINTNYSFVYIDVAVGFSCSDNASQFYKAYGIVEPGGGVCNQGNLAQ</sequence>
<gene>
    <name evidence="2" type="ORF">M409DRAFT_56098</name>
</gene>
<dbReference type="AlphaFoldDB" id="A0A6A6CDG0"/>
<protein>
    <recommendedName>
        <fullName evidence="4">Ubiquitin 3 binding protein But2 C-terminal domain-containing protein</fullName>
    </recommendedName>
</protein>
<feature type="chain" id="PRO_5025642198" description="Ubiquitin 3 binding protein But2 C-terminal domain-containing protein" evidence="1">
    <location>
        <begin position="18"/>
        <end position="175"/>
    </location>
</feature>
<organism evidence="2 3">
    <name type="scientific">Zasmidium cellare ATCC 36951</name>
    <dbReference type="NCBI Taxonomy" id="1080233"/>
    <lineage>
        <taxon>Eukaryota</taxon>
        <taxon>Fungi</taxon>
        <taxon>Dikarya</taxon>
        <taxon>Ascomycota</taxon>
        <taxon>Pezizomycotina</taxon>
        <taxon>Dothideomycetes</taxon>
        <taxon>Dothideomycetidae</taxon>
        <taxon>Mycosphaerellales</taxon>
        <taxon>Mycosphaerellaceae</taxon>
        <taxon>Zasmidium</taxon>
    </lineage>
</organism>
<accession>A0A6A6CDG0</accession>
<evidence type="ECO:0000313" key="3">
    <source>
        <dbReference type="Proteomes" id="UP000799537"/>
    </source>
</evidence>
<proteinExistence type="predicted"/>
<dbReference type="RefSeq" id="XP_033666113.1">
    <property type="nucleotide sequence ID" value="XM_033813191.1"/>
</dbReference>
<dbReference type="EMBL" id="ML993601">
    <property type="protein sequence ID" value="KAF2165224.1"/>
    <property type="molecule type" value="Genomic_DNA"/>
</dbReference>
<keyword evidence="3" id="KW-1185">Reference proteome</keyword>
<dbReference type="Proteomes" id="UP000799537">
    <property type="component" value="Unassembled WGS sequence"/>
</dbReference>
<keyword evidence="1" id="KW-0732">Signal</keyword>